<dbReference type="AlphaFoldDB" id="A0A7S3KZN0"/>
<proteinExistence type="predicted"/>
<keyword evidence="2" id="KW-0812">Transmembrane</keyword>
<evidence type="ECO:0000256" key="1">
    <source>
        <dbReference type="SAM" id="MobiDB-lite"/>
    </source>
</evidence>
<dbReference type="Pfam" id="PF03382">
    <property type="entry name" value="DUF285"/>
    <property type="match status" value="2"/>
</dbReference>
<sequence>MTTTGKDNSQDVSSTGAPDVEQCHFSIDNGSTPTDPSKKRIKPCIEVALLFALVCAAALVGGLVFGKDSSGSSADNAESNGSQDGNGYKCFESRDEVFWAVKGYMDPNNRADTVALYGPIRHWCVGQVTDFTAVFRDQKDFNEPLDWDVSQATTLREMFSGATSFNQNLDWDVSQVQDMSFAFYNADSFNGDISGWDVSQVTDMHLMFAHAESFNGDLSGWVVSKVTNMLGMFNNCVSFEQNLCNWGDLLPSNVGIDYAFASSGCVITGTPDIHASPPGPFCQICE</sequence>
<reference evidence="3" key="1">
    <citation type="submission" date="2021-01" db="EMBL/GenBank/DDBJ databases">
        <authorList>
            <person name="Corre E."/>
            <person name="Pelletier E."/>
            <person name="Niang G."/>
            <person name="Scheremetjew M."/>
            <person name="Finn R."/>
            <person name="Kale V."/>
            <person name="Holt S."/>
            <person name="Cochrane G."/>
            <person name="Meng A."/>
            <person name="Brown T."/>
            <person name="Cohen L."/>
        </authorList>
    </citation>
    <scope>NUCLEOTIDE SEQUENCE</scope>
    <source>
        <strain evidence="3">CCMP127</strain>
    </source>
</reference>
<dbReference type="InterPro" id="IPR005046">
    <property type="entry name" value="DUF285"/>
</dbReference>
<dbReference type="NCBIfam" id="TIGR02167">
    <property type="entry name" value="Liste_lipo_26"/>
    <property type="match status" value="2"/>
</dbReference>
<dbReference type="InterPro" id="IPR011889">
    <property type="entry name" value="Liste_lipo_26"/>
</dbReference>
<keyword evidence="2" id="KW-1133">Transmembrane helix</keyword>
<feature type="region of interest" description="Disordered" evidence="1">
    <location>
        <begin position="1"/>
        <end position="37"/>
    </location>
</feature>
<feature type="transmembrane region" description="Helical" evidence="2">
    <location>
        <begin position="47"/>
        <end position="66"/>
    </location>
</feature>
<evidence type="ECO:0000256" key="2">
    <source>
        <dbReference type="SAM" id="Phobius"/>
    </source>
</evidence>
<gene>
    <name evidence="3" type="ORF">ACOF00016_LOCUS2022</name>
</gene>
<accession>A0A7S3KZN0</accession>
<dbReference type="EMBL" id="HBIM01002310">
    <property type="protein sequence ID" value="CAE0403834.1"/>
    <property type="molecule type" value="Transcribed_RNA"/>
</dbReference>
<protein>
    <recommendedName>
        <fullName evidence="4">BspA family leucine-rich repeat surface protein</fullName>
    </recommendedName>
</protein>
<evidence type="ECO:0008006" key="4">
    <source>
        <dbReference type="Google" id="ProtNLM"/>
    </source>
</evidence>
<name>A0A7S3KZN0_9STRA</name>
<feature type="compositionally biased region" description="Polar residues" evidence="1">
    <location>
        <begin position="1"/>
        <end position="16"/>
    </location>
</feature>
<evidence type="ECO:0000313" key="3">
    <source>
        <dbReference type="EMBL" id="CAE0403834.1"/>
    </source>
</evidence>
<keyword evidence="2" id="KW-0472">Membrane</keyword>
<organism evidence="3">
    <name type="scientific">Amphora coffeiformis</name>
    <dbReference type="NCBI Taxonomy" id="265554"/>
    <lineage>
        <taxon>Eukaryota</taxon>
        <taxon>Sar</taxon>
        <taxon>Stramenopiles</taxon>
        <taxon>Ochrophyta</taxon>
        <taxon>Bacillariophyta</taxon>
        <taxon>Bacillariophyceae</taxon>
        <taxon>Bacillariophycidae</taxon>
        <taxon>Thalassiophysales</taxon>
        <taxon>Catenulaceae</taxon>
        <taxon>Amphora</taxon>
    </lineage>
</organism>